<accession>A0A0D0SJ94</accession>
<keyword evidence="1 4" id="KW-0315">Glutamine amidotransferase</keyword>
<dbReference type="GO" id="GO:0005829">
    <property type="term" value="C:cytosol"/>
    <property type="evidence" value="ECO:0007669"/>
    <property type="project" value="TreeGrafter"/>
</dbReference>
<dbReference type="InterPro" id="IPR050472">
    <property type="entry name" value="Anth_synth/Amidotransfase"/>
</dbReference>
<dbReference type="GO" id="GO:0004049">
    <property type="term" value="F:anthranilate synthase activity"/>
    <property type="evidence" value="ECO:0007669"/>
    <property type="project" value="TreeGrafter"/>
</dbReference>
<dbReference type="PROSITE" id="PS51273">
    <property type="entry name" value="GATASE_TYPE_1"/>
    <property type="match status" value="1"/>
</dbReference>
<evidence type="ECO:0000259" key="2">
    <source>
        <dbReference type="Pfam" id="PF00117"/>
    </source>
</evidence>
<reference evidence="4 5" key="1">
    <citation type="submission" date="2018-06" db="EMBL/GenBank/DDBJ databases">
        <authorList>
            <consortium name="Pathogen Informatics"/>
            <person name="Doyle S."/>
        </authorList>
    </citation>
    <scope>NUCLEOTIDE SEQUENCE [LARGE SCALE GENOMIC DNA]</scope>
    <source>
        <strain evidence="4 5">NCTC12195</strain>
    </source>
</reference>
<dbReference type="CDD" id="cd01743">
    <property type="entry name" value="GATase1_Anthranilate_Synthase"/>
    <property type="match status" value="1"/>
</dbReference>
<protein>
    <submittedName>
        <fullName evidence="3">Aminodeoxychorismate/anthranilate synthase component II</fullName>
    </submittedName>
    <submittedName>
        <fullName evidence="4">Glutamine amidotransferase class-I protein</fullName>
        <ecNumber evidence="4">2.6.1.85</ecNumber>
    </submittedName>
</protein>
<dbReference type="OrthoDB" id="9804328at2"/>
<dbReference type="Pfam" id="PF00117">
    <property type="entry name" value="GATase"/>
    <property type="match status" value="1"/>
</dbReference>
<dbReference type="PANTHER" id="PTHR43418">
    <property type="entry name" value="MULTIFUNCTIONAL TRYPTOPHAN BIOSYNTHESIS PROTEIN-RELATED"/>
    <property type="match status" value="1"/>
</dbReference>
<dbReference type="RefSeq" id="WP_042738184.1">
    <property type="nucleotide sequence ID" value="NZ_BKAX01000001.1"/>
</dbReference>
<dbReference type="SUPFAM" id="SSF52317">
    <property type="entry name" value="Class I glutamine amidotransferase-like"/>
    <property type="match status" value="1"/>
</dbReference>
<evidence type="ECO:0000313" key="6">
    <source>
        <dbReference type="Proteomes" id="UP000321057"/>
    </source>
</evidence>
<dbReference type="NCBIfam" id="TIGR00566">
    <property type="entry name" value="trpG_papA"/>
    <property type="match status" value="1"/>
</dbReference>
<evidence type="ECO:0000256" key="1">
    <source>
        <dbReference type="ARBA" id="ARBA00022962"/>
    </source>
</evidence>
<feature type="domain" description="Glutamine amidotransferase" evidence="2">
    <location>
        <begin position="3"/>
        <end position="186"/>
    </location>
</feature>
<dbReference type="FunFam" id="3.40.50.880:FF:000003">
    <property type="entry name" value="Anthranilate synthase component II"/>
    <property type="match status" value="1"/>
</dbReference>
<name>A0A0D0SJ94_STAGA</name>
<proteinExistence type="predicted"/>
<dbReference type="AlphaFoldDB" id="A0A0D0SJ94"/>
<dbReference type="GO" id="GO:0000162">
    <property type="term" value="P:L-tryptophan biosynthetic process"/>
    <property type="evidence" value="ECO:0007669"/>
    <property type="project" value="TreeGrafter"/>
</dbReference>
<dbReference type="EMBL" id="BKAX01000001">
    <property type="protein sequence ID" value="GEQ04431.1"/>
    <property type="molecule type" value="Genomic_DNA"/>
</dbReference>
<keyword evidence="6" id="KW-1185">Reference proteome</keyword>
<evidence type="ECO:0000313" key="5">
    <source>
        <dbReference type="Proteomes" id="UP000255277"/>
    </source>
</evidence>
<dbReference type="PRINTS" id="PR00096">
    <property type="entry name" value="GATASE"/>
</dbReference>
<dbReference type="Gene3D" id="3.40.50.880">
    <property type="match status" value="1"/>
</dbReference>
<dbReference type="PRINTS" id="PR00097">
    <property type="entry name" value="ANTSNTHASEII"/>
</dbReference>
<dbReference type="Proteomes" id="UP000321057">
    <property type="component" value="Unassembled WGS sequence"/>
</dbReference>
<dbReference type="GO" id="GO:0046820">
    <property type="term" value="F:4-amino-4-deoxychorismate synthase activity"/>
    <property type="evidence" value="ECO:0007669"/>
    <property type="project" value="UniProtKB-EC"/>
</dbReference>
<dbReference type="STRING" id="1293.SH09_03235"/>
<evidence type="ECO:0000313" key="4">
    <source>
        <dbReference type="EMBL" id="SUM31910.1"/>
    </source>
</evidence>
<dbReference type="InterPro" id="IPR029062">
    <property type="entry name" value="Class_I_gatase-like"/>
</dbReference>
<dbReference type="Proteomes" id="UP000255277">
    <property type="component" value="Unassembled WGS sequence"/>
</dbReference>
<dbReference type="PRINTS" id="PR00099">
    <property type="entry name" value="CPSGATASE"/>
</dbReference>
<reference evidence="3 6" key="2">
    <citation type="submission" date="2019-07" db="EMBL/GenBank/DDBJ databases">
        <title>Whole genome shotgun sequence of Staphylococcus gallinarum NBRC 109767.</title>
        <authorList>
            <person name="Hosoyama A."/>
            <person name="Uohara A."/>
            <person name="Ohji S."/>
            <person name="Ichikawa N."/>
        </authorList>
    </citation>
    <scope>NUCLEOTIDE SEQUENCE [LARGE SCALE GENOMIC DNA]</scope>
    <source>
        <strain evidence="3 6">NBRC 109767</strain>
    </source>
</reference>
<sequence>MILMIDNKDSFTYNIVDYIKQIYKDGVCVIDVTALSIAKIQQIQPKGIVISPGPGTPEDYPILTEVMDEFAQQVPILGVCLGFQHIITYYGGDIVKSYRPIHGHTTVIEHTGEGIFKDLPQSFKVMRYHSLMAQQDTMPSQLKVTARNDEAIIMAIEHQRLPIYGVQYHPESILSEYGIEQLKLFIEIMVTKHANPV</sequence>
<dbReference type="InterPro" id="IPR006221">
    <property type="entry name" value="TrpG/PapA_dom"/>
</dbReference>
<keyword evidence="4" id="KW-0032">Aminotransferase</keyword>
<evidence type="ECO:0000313" key="3">
    <source>
        <dbReference type="EMBL" id="GEQ04431.1"/>
    </source>
</evidence>
<organism evidence="4 5">
    <name type="scientific">Staphylococcus gallinarum</name>
    <dbReference type="NCBI Taxonomy" id="1293"/>
    <lineage>
        <taxon>Bacteria</taxon>
        <taxon>Bacillati</taxon>
        <taxon>Bacillota</taxon>
        <taxon>Bacilli</taxon>
        <taxon>Bacillales</taxon>
        <taxon>Staphylococcaceae</taxon>
        <taxon>Staphylococcus</taxon>
    </lineage>
</organism>
<dbReference type="EMBL" id="UHDK01000001">
    <property type="protein sequence ID" value="SUM31910.1"/>
    <property type="molecule type" value="Genomic_DNA"/>
</dbReference>
<gene>
    <name evidence="4" type="primary">pabA</name>
    <name evidence="4" type="ORF">NCTC12195_01347</name>
    <name evidence="3" type="ORF">SGA02_02590</name>
</gene>
<dbReference type="EC" id="2.6.1.85" evidence="4"/>
<keyword evidence="4" id="KW-0808">Transferase</keyword>
<dbReference type="PANTHER" id="PTHR43418:SF4">
    <property type="entry name" value="MULTIFUNCTIONAL TRYPTOPHAN BIOSYNTHESIS PROTEIN"/>
    <property type="match status" value="1"/>
</dbReference>
<dbReference type="InterPro" id="IPR017926">
    <property type="entry name" value="GATASE"/>
</dbReference>